<dbReference type="EMBL" id="ML977620">
    <property type="protein sequence ID" value="KAF1996872.1"/>
    <property type="molecule type" value="Genomic_DNA"/>
</dbReference>
<dbReference type="AlphaFoldDB" id="A0A6A5W4S9"/>
<feature type="compositionally biased region" description="Low complexity" evidence="1">
    <location>
        <begin position="117"/>
        <end position="126"/>
    </location>
</feature>
<dbReference type="Proteomes" id="UP000799779">
    <property type="component" value="Unassembled WGS sequence"/>
</dbReference>
<protein>
    <submittedName>
        <fullName evidence="2">Uncharacterized protein</fullName>
    </submittedName>
</protein>
<feature type="compositionally biased region" description="Polar residues" evidence="1">
    <location>
        <begin position="129"/>
        <end position="139"/>
    </location>
</feature>
<feature type="region of interest" description="Disordered" evidence="1">
    <location>
        <begin position="117"/>
        <end position="152"/>
    </location>
</feature>
<organism evidence="2 3">
    <name type="scientific">Amniculicola lignicola CBS 123094</name>
    <dbReference type="NCBI Taxonomy" id="1392246"/>
    <lineage>
        <taxon>Eukaryota</taxon>
        <taxon>Fungi</taxon>
        <taxon>Dikarya</taxon>
        <taxon>Ascomycota</taxon>
        <taxon>Pezizomycotina</taxon>
        <taxon>Dothideomycetes</taxon>
        <taxon>Pleosporomycetidae</taxon>
        <taxon>Pleosporales</taxon>
        <taxon>Amniculicolaceae</taxon>
        <taxon>Amniculicola</taxon>
    </lineage>
</organism>
<feature type="region of interest" description="Disordered" evidence="1">
    <location>
        <begin position="73"/>
        <end position="94"/>
    </location>
</feature>
<sequence length="159" mass="17620">SSPIQTHHPRIPTPEPMRKRIPLSACCNIYSQIITTIAKLSRSMKNRHSARELGSTTSQTAAMLRAPELDCSMLPKAPGRPTFPSRRPTEKRRLLSRPSWTETPLYGTIELGPAKAGASAGTAGWGSEEGQSSNWSDSVGSIMGGRRRREPWDYECEIW</sequence>
<name>A0A6A5W4S9_9PLEO</name>
<reference evidence="2" key="1">
    <citation type="journal article" date="2020" name="Stud. Mycol.">
        <title>101 Dothideomycetes genomes: a test case for predicting lifestyles and emergence of pathogens.</title>
        <authorList>
            <person name="Haridas S."/>
            <person name="Albert R."/>
            <person name="Binder M."/>
            <person name="Bloem J."/>
            <person name="Labutti K."/>
            <person name="Salamov A."/>
            <person name="Andreopoulos B."/>
            <person name="Baker S."/>
            <person name="Barry K."/>
            <person name="Bills G."/>
            <person name="Bluhm B."/>
            <person name="Cannon C."/>
            <person name="Castanera R."/>
            <person name="Culley D."/>
            <person name="Daum C."/>
            <person name="Ezra D."/>
            <person name="Gonzalez J."/>
            <person name="Henrissat B."/>
            <person name="Kuo A."/>
            <person name="Liang C."/>
            <person name="Lipzen A."/>
            <person name="Lutzoni F."/>
            <person name="Magnuson J."/>
            <person name="Mondo S."/>
            <person name="Nolan M."/>
            <person name="Ohm R."/>
            <person name="Pangilinan J."/>
            <person name="Park H.-J."/>
            <person name="Ramirez L."/>
            <person name="Alfaro M."/>
            <person name="Sun H."/>
            <person name="Tritt A."/>
            <person name="Yoshinaga Y."/>
            <person name="Zwiers L.-H."/>
            <person name="Turgeon B."/>
            <person name="Goodwin S."/>
            <person name="Spatafora J."/>
            <person name="Crous P."/>
            <person name="Grigoriev I."/>
        </authorList>
    </citation>
    <scope>NUCLEOTIDE SEQUENCE</scope>
    <source>
        <strain evidence="2">CBS 123094</strain>
    </source>
</reference>
<evidence type="ECO:0000256" key="1">
    <source>
        <dbReference type="SAM" id="MobiDB-lite"/>
    </source>
</evidence>
<feature type="non-terminal residue" evidence="2">
    <location>
        <position position="1"/>
    </location>
</feature>
<keyword evidence="3" id="KW-1185">Reference proteome</keyword>
<gene>
    <name evidence="2" type="ORF">P154DRAFT_525297</name>
</gene>
<evidence type="ECO:0000313" key="2">
    <source>
        <dbReference type="EMBL" id="KAF1996872.1"/>
    </source>
</evidence>
<accession>A0A6A5W4S9</accession>
<proteinExistence type="predicted"/>
<evidence type="ECO:0000313" key="3">
    <source>
        <dbReference type="Proteomes" id="UP000799779"/>
    </source>
</evidence>